<dbReference type="Proteomes" id="UP000266841">
    <property type="component" value="Unassembled WGS sequence"/>
</dbReference>
<dbReference type="AlphaFoldDB" id="K0RQ30"/>
<evidence type="ECO:0000256" key="1">
    <source>
        <dbReference type="SAM" id="MobiDB-lite"/>
    </source>
</evidence>
<sequence length="109" mass="12072">MPPKQLSNKRRSSSSKAQQGKAKEQRTLTALLEAGGSIENEVAALNKVHEGKRLLIPARSVYVSESDIPPAETNYLFVYSFRKINPDGDTASIDFESKYIEEGGSKWVN</sequence>
<organism evidence="2 3">
    <name type="scientific">Thalassiosira oceanica</name>
    <name type="common">Marine diatom</name>
    <dbReference type="NCBI Taxonomy" id="159749"/>
    <lineage>
        <taxon>Eukaryota</taxon>
        <taxon>Sar</taxon>
        <taxon>Stramenopiles</taxon>
        <taxon>Ochrophyta</taxon>
        <taxon>Bacillariophyta</taxon>
        <taxon>Coscinodiscophyceae</taxon>
        <taxon>Thalassiosirophycidae</taxon>
        <taxon>Thalassiosirales</taxon>
        <taxon>Thalassiosiraceae</taxon>
        <taxon>Thalassiosira</taxon>
    </lineage>
</organism>
<reference evidence="2 3" key="1">
    <citation type="journal article" date="2012" name="Genome Biol.">
        <title>Genome and low-iron response of an oceanic diatom adapted to chronic iron limitation.</title>
        <authorList>
            <person name="Lommer M."/>
            <person name="Specht M."/>
            <person name="Roy A.S."/>
            <person name="Kraemer L."/>
            <person name="Andreson R."/>
            <person name="Gutowska M.A."/>
            <person name="Wolf J."/>
            <person name="Bergner S.V."/>
            <person name="Schilhabel M.B."/>
            <person name="Klostermeier U.C."/>
            <person name="Beiko R.G."/>
            <person name="Rosenstiel P."/>
            <person name="Hippler M."/>
            <person name="Laroche J."/>
        </authorList>
    </citation>
    <scope>NUCLEOTIDE SEQUENCE [LARGE SCALE GENOMIC DNA]</scope>
    <source>
        <strain evidence="2 3">CCMP1005</strain>
    </source>
</reference>
<dbReference type="EMBL" id="AGNL01042448">
    <property type="protein sequence ID" value="EJK50991.1"/>
    <property type="molecule type" value="Genomic_DNA"/>
</dbReference>
<proteinExistence type="predicted"/>
<evidence type="ECO:0000313" key="3">
    <source>
        <dbReference type="Proteomes" id="UP000266841"/>
    </source>
</evidence>
<evidence type="ECO:0000313" key="2">
    <source>
        <dbReference type="EMBL" id="EJK50991.1"/>
    </source>
</evidence>
<keyword evidence="3" id="KW-1185">Reference proteome</keyword>
<gene>
    <name evidence="2" type="ORF">THAOC_29887</name>
</gene>
<name>K0RQ30_THAOC</name>
<comment type="caution">
    <text evidence="2">The sequence shown here is derived from an EMBL/GenBank/DDBJ whole genome shotgun (WGS) entry which is preliminary data.</text>
</comment>
<accession>K0RQ30</accession>
<protein>
    <submittedName>
        <fullName evidence="2">Uncharacterized protein</fullName>
    </submittedName>
</protein>
<feature type="region of interest" description="Disordered" evidence="1">
    <location>
        <begin position="1"/>
        <end position="25"/>
    </location>
</feature>